<evidence type="ECO:0000313" key="2">
    <source>
        <dbReference type="Proteomes" id="UP000063699"/>
    </source>
</evidence>
<dbReference type="RefSeq" id="WP_054288801.1">
    <property type="nucleotide sequence ID" value="NZ_CP012752.1"/>
</dbReference>
<dbReference type="OrthoDB" id="3598762at2"/>
<sequence length="289" mass="31977">MTDITGDLQVAPSDVQTIVDIARRDAERTPVPYGLTAASSIVVARVRDDENICVEDYEVLLDQPRQPRGHADLYDPSDFISYVNRLTNPVHTTVWADVDAGTVTAVLDDHKSADSAGWRTHTVKLTLRSDVDWLQWMKFDGKGLQQATFAEHIENVLHTIVDPDPATMLEVASTLQASKSAQFSQATRLDSGDIQLAYHEETNAKAGKTGNVEVPREFTILVTPWIGCNPVDVKARLKYNIDRGQLAIGYALLRPDLVKIDVFDGIVDRLRDQLTVKSVFAGTAPRALR</sequence>
<protein>
    <recommendedName>
        <fullName evidence="3">DUF2303 family protein</fullName>
    </recommendedName>
</protein>
<accession>A0A0N9HU10</accession>
<dbReference type="Pfam" id="PF10065">
    <property type="entry name" value="DUF2303"/>
    <property type="match status" value="1"/>
</dbReference>
<name>A0A0N9HU10_9PSEU</name>
<reference evidence="1 2" key="1">
    <citation type="submission" date="2015-07" db="EMBL/GenBank/DDBJ databases">
        <title>Genome sequencing of Kibdelosporangium phytohabitans.</title>
        <authorList>
            <person name="Qin S."/>
            <person name="Xing K."/>
        </authorList>
    </citation>
    <scope>NUCLEOTIDE SEQUENCE [LARGE SCALE GENOMIC DNA]</scope>
    <source>
        <strain evidence="1 2">KLBMP1111</strain>
    </source>
</reference>
<evidence type="ECO:0008006" key="3">
    <source>
        <dbReference type="Google" id="ProtNLM"/>
    </source>
</evidence>
<organism evidence="1 2">
    <name type="scientific">Kibdelosporangium phytohabitans</name>
    <dbReference type="NCBI Taxonomy" id="860235"/>
    <lineage>
        <taxon>Bacteria</taxon>
        <taxon>Bacillati</taxon>
        <taxon>Actinomycetota</taxon>
        <taxon>Actinomycetes</taxon>
        <taxon>Pseudonocardiales</taxon>
        <taxon>Pseudonocardiaceae</taxon>
        <taxon>Kibdelosporangium</taxon>
    </lineage>
</organism>
<dbReference type="Proteomes" id="UP000063699">
    <property type="component" value="Chromosome"/>
</dbReference>
<dbReference type="InterPro" id="IPR019276">
    <property type="entry name" value="DUF2303"/>
</dbReference>
<dbReference type="STRING" id="860235.AOZ06_07710"/>
<dbReference type="KEGG" id="kphy:AOZ06_07710"/>
<dbReference type="EMBL" id="CP012752">
    <property type="protein sequence ID" value="ALG06829.1"/>
    <property type="molecule type" value="Genomic_DNA"/>
</dbReference>
<keyword evidence="2" id="KW-1185">Reference proteome</keyword>
<gene>
    <name evidence="1" type="ORF">AOZ06_07710</name>
</gene>
<proteinExistence type="predicted"/>
<dbReference type="AlphaFoldDB" id="A0A0N9HU10"/>
<evidence type="ECO:0000313" key="1">
    <source>
        <dbReference type="EMBL" id="ALG06829.1"/>
    </source>
</evidence>